<dbReference type="PANTHER" id="PTHR46889">
    <property type="entry name" value="TRANSPOSASE INSF FOR INSERTION SEQUENCE IS3B-RELATED"/>
    <property type="match status" value="1"/>
</dbReference>
<dbReference type="Gene3D" id="3.30.420.10">
    <property type="entry name" value="Ribonuclease H-like superfamily/Ribonuclease H"/>
    <property type="match status" value="1"/>
</dbReference>
<dbReference type="InterPro" id="IPR001584">
    <property type="entry name" value="Integrase_cat-core"/>
</dbReference>
<dbReference type="EMBL" id="JABXXQ010000584">
    <property type="protein sequence ID" value="NVN31984.1"/>
    <property type="molecule type" value="Genomic_DNA"/>
</dbReference>
<protein>
    <submittedName>
        <fullName evidence="3">IS3 family transposase</fullName>
    </submittedName>
</protein>
<evidence type="ECO:0000313" key="3">
    <source>
        <dbReference type="EMBL" id="NVN31984.1"/>
    </source>
</evidence>
<reference evidence="3 4" key="1">
    <citation type="submission" date="2020-06" db="EMBL/GenBank/DDBJ databases">
        <title>Description of novel acetic acid bacteria.</title>
        <authorList>
            <person name="Sombolestani A."/>
        </authorList>
    </citation>
    <scope>NUCLEOTIDE SEQUENCE [LARGE SCALE GENOMIC DNA]</scope>
    <source>
        <strain evidence="3 4">LMG 26838</strain>
    </source>
</reference>
<proteinExistence type="predicted"/>
<feature type="domain" description="Integrase catalytic" evidence="2">
    <location>
        <begin position="241"/>
        <end position="411"/>
    </location>
</feature>
<dbReference type="SUPFAM" id="SSF53098">
    <property type="entry name" value="Ribonuclease H-like"/>
    <property type="match status" value="1"/>
</dbReference>
<dbReference type="Proteomes" id="UP000565205">
    <property type="component" value="Unassembled WGS sequence"/>
</dbReference>
<dbReference type="Pfam" id="PF13683">
    <property type="entry name" value="rve_3"/>
    <property type="match status" value="1"/>
</dbReference>
<dbReference type="Pfam" id="PF13276">
    <property type="entry name" value="HTH_21"/>
    <property type="match status" value="1"/>
</dbReference>
<dbReference type="InterPro" id="IPR009057">
    <property type="entry name" value="Homeodomain-like_sf"/>
</dbReference>
<evidence type="ECO:0000256" key="1">
    <source>
        <dbReference type="SAM" id="MobiDB-lite"/>
    </source>
</evidence>
<dbReference type="RefSeq" id="WP_176626641.1">
    <property type="nucleotide sequence ID" value="NZ_JABXXQ010000584.1"/>
</dbReference>
<evidence type="ECO:0000313" key="4">
    <source>
        <dbReference type="Proteomes" id="UP000565205"/>
    </source>
</evidence>
<dbReference type="Pfam" id="PF00665">
    <property type="entry name" value="rve"/>
    <property type="match status" value="1"/>
</dbReference>
<dbReference type="InterPro" id="IPR012337">
    <property type="entry name" value="RNaseH-like_sf"/>
</dbReference>
<dbReference type="PROSITE" id="PS50994">
    <property type="entry name" value="INTEGRASE"/>
    <property type="match status" value="1"/>
</dbReference>
<evidence type="ECO:0000259" key="2">
    <source>
        <dbReference type="PROSITE" id="PS50994"/>
    </source>
</evidence>
<gene>
    <name evidence="3" type="ORF">HUK83_16790</name>
</gene>
<dbReference type="SUPFAM" id="SSF46689">
    <property type="entry name" value="Homeodomain-like"/>
    <property type="match status" value="1"/>
</dbReference>
<dbReference type="GO" id="GO:0015074">
    <property type="term" value="P:DNA integration"/>
    <property type="evidence" value="ECO:0007669"/>
    <property type="project" value="InterPro"/>
</dbReference>
<dbReference type="NCBIfam" id="NF033516">
    <property type="entry name" value="transpos_IS3"/>
    <property type="match status" value="1"/>
</dbReference>
<comment type="caution">
    <text evidence="3">The sequence shown here is derived from an EMBL/GenBank/DDBJ whole genome shotgun (WGS) entry which is preliminary data.</text>
</comment>
<dbReference type="PANTHER" id="PTHR46889:SF4">
    <property type="entry name" value="TRANSPOSASE INSO FOR INSERTION SEQUENCE ELEMENT IS911B-RELATED"/>
    <property type="match status" value="1"/>
</dbReference>
<feature type="region of interest" description="Disordered" evidence="1">
    <location>
        <begin position="1"/>
        <end position="26"/>
    </location>
</feature>
<dbReference type="InterPro" id="IPR036397">
    <property type="entry name" value="RNaseH_sf"/>
</dbReference>
<feature type="region of interest" description="Disordered" evidence="1">
    <location>
        <begin position="150"/>
        <end position="170"/>
    </location>
</feature>
<dbReference type="GO" id="GO:0003676">
    <property type="term" value="F:nucleic acid binding"/>
    <property type="evidence" value="ECO:0007669"/>
    <property type="project" value="InterPro"/>
</dbReference>
<dbReference type="AlphaFoldDB" id="A0A850NSU2"/>
<name>A0A850NSU2_9PROT</name>
<sequence length="419" mass="45635">MTTNTGTIAGTVGPGRGGRMSRQRKRDAVLQLLRGEDLESVSRGLGVTAATLSGWRDAFLTAGEASLSTRTLDADALESGRLKAKLGEMLLERELLEAKVAALEARSPGPFGPQAVAAMSRTVSPASGKIYGLARVCRIWRVSRATVHRHLTSPSRSEAAPDLARRPGPVGPMPDGALLLQIRAILTGSPFHGEGHRKVWARLRMKGVRTSKRRVLRLMRAHDLLAPTRVGAPRGPRNHDSTIIPDRVDTMWGTDLTTTWTAEGQVAVFVAIDHCSAECVGIHAARRATRFEALEPIRQGVRQRFGGFAAEIASGLSVRHDHGSQYMADDFQAELAFLGIASTPAFVRAPEGNGCAERFIRTLKENLLWVEHFDTVEDLRHALLAFRDLYNETWLIERHGFRPPAAIRAAQLPLAAVAA</sequence>
<accession>A0A850NSU2</accession>
<dbReference type="InterPro" id="IPR025948">
    <property type="entry name" value="HTH-like_dom"/>
</dbReference>
<dbReference type="InterPro" id="IPR050900">
    <property type="entry name" value="Transposase_IS3/IS150/IS904"/>
</dbReference>
<dbReference type="InterPro" id="IPR048020">
    <property type="entry name" value="Transpos_IS3"/>
</dbReference>
<organism evidence="3 4">
    <name type="scientific">Endobacter medicaginis</name>
    <dbReference type="NCBI Taxonomy" id="1181271"/>
    <lineage>
        <taxon>Bacteria</taxon>
        <taxon>Pseudomonadati</taxon>
        <taxon>Pseudomonadota</taxon>
        <taxon>Alphaproteobacteria</taxon>
        <taxon>Acetobacterales</taxon>
        <taxon>Acetobacteraceae</taxon>
        <taxon>Endobacter</taxon>
    </lineage>
</organism>